<proteinExistence type="predicted"/>
<dbReference type="SUPFAM" id="SSF52833">
    <property type="entry name" value="Thioredoxin-like"/>
    <property type="match status" value="1"/>
</dbReference>
<dbReference type="InterPro" id="IPR017937">
    <property type="entry name" value="Thioredoxin_CS"/>
</dbReference>
<keyword evidence="5" id="KW-0732">Signal</keyword>
<gene>
    <name evidence="7" type="ORF">P0Y53_17845</name>
</gene>
<dbReference type="InterPro" id="IPR025380">
    <property type="entry name" value="DUF4369"/>
</dbReference>
<feature type="signal peptide" evidence="5">
    <location>
        <begin position="1"/>
        <end position="21"/>
    </location>
</feature>
<evidence type="ECO:0000256" key="4">
    <source>
        <dbReference type="ARBA" id="ARBA00023284"/>
    </source>
</evidence>
<evidence type="ECO:0000313" key="7">
    <source>
        <dbReference type="EMBL" id="WEK34352.1"/>
    </source>
</evidence>
<evidence type="ECO:0000256" key="3">
    <source>
        <dbReference type="ARBA" id="ARBA00023157"/>
    </source>
</evidence>
<evidence type="ECO:0000256" key="1">
    <source>
        <dbReference type="ARBA" id="ARBA00004196"/>
    </source>
</evidence>
<dbReference type="GO" id="GO:0016491">
    <property type="term" value="F:oxidoreductase activity"/>
    <property type="evidence" value="ECO:0007669"/>
    <property type="project" value="InterPro"/>
</dbReference>
<dbReference type="PANTHER" id="PTHR42852:SF6">
    <property type="entry name" value="THIOL:DISULFIDE INTERCHANGE PROTEIN DSBE"/>
    <property type="match status" value="1"/>
</dbReference>
<dbReference type="Pfam" id="PF14289">
    <property type="entry name" value="DUF4369"/>
    <property type="match status" value="1"/>
</dbReference>
<dbReference type="EMBL" id="CP119311">
    <property type="protein sequence ID" value="WEK34352.1"/>
    <property type="molecule type" value="Genomic_DNA"/>
</dbReference>
<evidence type="ECO:0000259" key="6">
    <source>
        <dbReference type="PROSITE" id="PS51352"/>
    </source>
</evidence>
<evidence type="ECO:0000256" key="5">
    <source>
        <dbReference type="SAM" id="SignalP"/>
    </source>
</evidence>
<protein>
    <submittedName>
        <fullName evidence="7">TlpA disulfide reductase family protein</fullName>
    </submittedName>
</protein>
<dbReference type="PROSITE" id="PS00194">
    <property type="entry name" value="THIOREDOXIN_1"/>
    <property type="match status" value="1"/>
</dbReference>
<keyword evidence="2" id="KW-0201">Cytochrome c-type biogenesis</keyword>
<dbReference type="Proteomes" id="UP001220610">
    <property type="component" value="Chromosome"/>
</dbReference>
<keyword evidence="3" id="KW-1015">Disulfide bond</keyword>
<evidence type="ECO:0000313" key="8">
    <source>
        <dbReference type="Proteomes" id="UP001220610"/>
    </source>
</evidence>
<name>A0AAJ5WRE7_9BACT</name>
<dbReference type="GO" id="GO:0017004">
    <property type="term" value="P:cytochrome complex assembly"/>
    <property type="evidence" value="ECO:0007669"/>
    <property type="project" value="UniProtKB-KW"/>
</dbReference>
<keyword evidence="4" id="KW-0676">Redox-active center</keyword>
<sequence>MKKTILLAAATLSGMVLSAQQKDKWPFTLEGKIDDVGEPAKVILSYSYDGKRVQDTTELAKGSFAFKGTVNKPGTGVIYLVKSSDNPRMGLAFGYGGEIVGRDGVQFYLDEGKIRFKGKDLKTASIKGSAAQQDYAGLVAKKKPVNDQLKAINEAMAPYSKDKQSAEYKALMDSLQSVMKLTRPIDAAFIKTHPKSWVSYNLITQRSIINDPQAVQEQYNALDATLKGTADARAFEDRLAAAFKTAVGAVAPDFVQDDTEGKELKLSSLRGKYVLIDFWASWCGPCRAENPNVVKAYEKYKDKNFEILAVSLDKTKDPWLKAIKDDGLPWLHVSDLKGWENEVAKQYYVRAVPQNFLLDPNGVIIAANLRGKELEEKLAAVLH</sequence>
<reference evidence="7" key="1">
    <citation type="submission" date="2023-03" db="EMBL/GenBank/DDBJ databases">
        <title>Andean soil-derived lignocellulolytic bacterial consortium as a source of novel taxa and putative plastic-active enzymes.</title>
        <authorList>
            <person name="Diaz-Garcia L."/>
            <person name="Chuvochina M."/>
            <person name="Feuerriegel G."/>
            <person name="Bunk B."/>
            <person name="Sproer C."/>
            <person name="Streit W.R."/>
            <person name="Rodriguez L.M."/>
            <person name="Overmann J."/>
            <person name="Jimenez D.J."/>
        </authorList>
    </citation>
    <scope>NUCLEOTIDE SEQUENCE</scope>
    <source>
        <strain evidence="7">MAG 7</strain>
    </source>
</reference>
<dbReference type="PROSITE" id="PS51352">
    <property type="entry name" value="THIOREDOXIN_2"/>
    <property type="match status" value="1"/>
</dbReference>
<dbReference type="InterPro" id="IPR013766">
    <property type="entry name" value="Thioredoxin_domain"/>
</dbReference>
<organism evidence="7 8">
    <name type="scientific">Candidatus Pseudobacter hemicellulosilyticus</name>
    <dbReference type="NCBI Taxonomy" id="3121375"/>
    <lineage>
        <taxon>Bacteria</taxon>
        <taxon>Pseudomonadati</taxon>
        <taxon>Bacteroidota</taxon>
        <taxon>Chitinophagia</taxon>
        <taxon>Chitinophagales</taxon>
        <taxon>Chitinophagaceae</taxon>
        <taxon>Pseudobacter</taxon>
    </lineage>
</organism>
<accession>A0AAJ5WRE7</accession>
<dbReference type="CDD" id="cd02966">
    <property type="entry name" value="TlpA_like_family"/>
    <property type="match status" value="1"/>
</dbReference>
<dbReference type="InterPro" id="IPR000866">
    <property type="entry name" value="AhpC/TSA"/>
</dbReference>
<dbReference type="PANTHER" id="PTHR42852">
    <property type="entry name" value="THIOL:DISULFIDE INTERCHANGE PROTEIN DSBE"/>
    <property type="match status" value="1"/>
</dbReference>
<dbReference type="InterPro" id="IPR050553">
    <property type="entry name" value="Thioredoxin_ResA/DsbE_sf"/>
</dbReference>
<dbReference type="Pfam" id="PF00578">
    <property type="entry name" value="AhpC-TSA"/>
    <property type="match status" value="1"/>
</dbReference>
<feature type="domain" description="Thioredoxin" evidence="6">
    <location>
        <begin position="245"/>
        <end position="383"/>
    </location>
</feature>
<dbReference type="AlphaFoldDB" id="A0AAJ5WRE7"/>
<dbReference type="GO" id="GO:0016209">
    <property type="term" value="F:antioxidant activity"/>
    <property type="evidence" value="ECO:0007669"/>
    <property type="project" value="InterPro"/>
</dbReference>
<feature type="chain" id="PRO_5042503644" evidence="5">
    <location>
        <begin position="22"/>
        <end position="383"/>
    </location>
</feature>
<dbReference type="GO" id="GO:0030313">
    <property type="term" value="C:cell envelope"/>
    <property type="evidence" value="ECO:0007669"/>
    <property type="project" value="UniProtKB-SubCell"/>
</dbReference>
<evidence type="ECO:0000256" key="2">
    <source>
        <dbReference type="ARBA" id="ARBA00022748"/>
    </source>
</evidence>
<dbReference type="InterPro" id="IPR036249">
    <property type="entry name" value="Thioredoxin-like_sf"/>
</dbReference>
<comment type="subcellular location">
    <subcellularLocation>
        <location evidence="1">Cell envelope</location>
    </subcellularLocation>
</comment>
<dbReference type="Gene3D" id="3.40.30.10">
    <property type="entry name" value="Glutaredoxin"/>
    <property type="match status" value="1"/>
</dbReference>